<dbReference type="GO" id="GO:0032259">
    <property type="term" value="P:methylation"/>
    <property type="evidence" value="ECO:0007669"/>
    <property type="project" value="UniProtKB-KW"/>
</dbReference>
<evidence type="ECO:0000313" key="2">
    <source>
        <dbReference type="Proteomes" id="UP001431209"/>
    </source>
</evidence>
<gene>
    <name evidence="1" type="ORF">AKO1_008366</name>
</gene>
<evidence type="ECO:0000313" key="1">
    <source>
        <dbReference type="EMBL" id="KAL0478790.1"/>
    </source>
</evidence>
<organism evidence="1 2">
    <name type="scientific">Acrasis kona</name>
    <dbReference type="NCBI Taxonomy" id="1008807"/>
    <lineage>
        <taxon>Eukaryota</taxon>
        <taxon>Discoba</taxon>
        <taxon>Heterolobosea</taxon>
        <taxon>Tetramitia</taxon>
        <taxon>Eutetramitia</taxon>
        <taxon>Acrasidae</taxon>
        <taxon>Acrasis</taxon>
    </lineage>
</organism>
<reference evidence="1 2" key="1">
    <citation type="submission" date="2024-03" db="EMBL/GenBank/DDBJ databases">
        <title>The Acrasis kona genome and developmental transcriptomes reveal deep origins of eukaryotic multicellular pathways.</title>
        <authorList>
            <person name="Sheikh S."/>
            <person name="Fu C.-J."/>
            <person name="Brown M.W."/>
            <person name="Baldauf S.L."/>
        </authorList>
    </citation>
    <scope>NUCLEOTIDE SEQUENCE [LARGE SCALE GENOMIC DNA]</scope>
    <source>
        <strain evidence="1 2">ATCC MYA-3509</strain>
    </source>
</reference>
<keyword evidence="1" id="KW-0489">Methyltransferase</keyword>
<protein>
    <submittedName>
        <fullName evidence="1">Large subunit rRNA methyltransferase</fullName>
    </submittedName>
</protein>
<comment type="caution">
    <text evidence="1">The sequence shown here is derived from an EMBL/GenBank/DDBJ whole genome shotgun (WGS) entry which is preliminary data.</text>
</comment>
<sequence length="151" mass="16499">MLPVGQNTQTITTQAPIQQGLIPQQSLIQQQPTSQFALGSWEHDNHLWEQRMVGAQQSLGNNFNRDSWISTNPAPLRQSYPVTTTQTIGGGLLDTERTNLMQHESKLAGQGALLNPLERQNLAIHEKAVENVLSHGNIGGGAPTTNTRPAF</sequence>
<name>A0AAW2YNJ0_9EUKA</name>
<dbReference type="EMBL" id="JAOPGA020000467">
    <property type="protein sequence ID" value="KAL0478790.1"/>
    <property type="molecule type" value="Genomic_DNA"/>
</dbReference>
<dbReference type="GO" id="GO:0008168">
    <property type="term" value="F:methyltransferase activity"/>
    <property type="evidence" value="ECO:0007669"/>
    <property type="project" value="UniProtKB-KW"/>
</dbReference>
<dbReference type="AlphaFoldDB" id="A0AAW2YNJ0"/>
<accession>A0AAW2YNJ0</accession>
<proteinExistence type="predicted"/>
<keyword evidence="1" id="KW-0808">Transferase</keyword>
<dbReference type="Proteomes" id="UP001431209">
    <property type="component" value="Unassembled WGS sequence"/>
</dbReference>
<keyword evidence="2" id="KW-1185">Reference proteome</keyword>